<evidence type="ECO:0000313" key="4">
    <source>
        <dbReference type="EMBL" id="MRH80944.1"/>
    </source>
</evidence>
<sequence>MDKLLSVIIPAYNCESTIKQAIMSTGVYQSDNVEVIVVNNGSTDNTKLIVKEEALNNKNIIYRESKKGVSNARNKGIETAKGEWISFLDADDCFINYKDNKIHETLLKSKYDLLIYNYLVGQSKIDLYSMIKEVEHSKIIMKMLENPTKFLTVWGKFYRTSMIKENNIRFNKLLRYSEDSEFLIRYLLASGQIEFNESYIYKYNLSENSTVRSYNPQLVAEYEKAIKQIKIDLENYPTYKYSLSVFILMQINLIMVHNIFISNGTNRIGKLKSICKKNYVRDALNSIGLRDAKNIRLLPLLLCKYHMYIFASLIYKIRIFYNEKSIKNDKNK</sequence>
<dbReference type="Gene3D" id="3.90.550.10">
    <property type="entry name" value="Spore Coat Polysaccharide Biosynthesis Protein SpsA, Chain A"/>
    <property type="match status" value="1"/>
</dbReference>
<keyword evidence="1" id="KW-0328">Glycosyltransferase</keyword>
<evidence type="ECO:0000256" key="1">
    <source>
        <dbReference type="ARBA" id="ARBA00022676"/>
    </source>
</evidence>
<dbReference type="PANTHER" id="PTHR22916:SF51">
    <property type="entry name" value="GLYCOSYLTRANSFERASE EPSH-RELATED"/>
    <property type="match status" value="1"/>
</dbReference>
<dbReference type="Pfam" id="PF00535">
    <property type="entry name" value="Glycos_transf_2"/>
    <property type="match status" value="1"/>
</dbReference>
<dbReference type="SUPFAM" id="SSF53448">
    <property type="entry name" value="Nucleotide-diphospho-sugar transferases"/>
    <property type="match status" value="1"/>
</dbReference>
<dbReference type="AlphaFoldDB" id="A0A7X2KJQ3"/>
<dbReference type="RefSeq" id="WP_153703541.1">
    <property type="nucleotide sequence ID" value="NZ_WJMX01000019.1"/>
</dbReference>
<dbReference type="InterPro" id="IPR001173">
    <property type="entry name" value="Glyco_trans_2-like"/>
</dbReference>
<proteinExistence type="predicted"/>
<dbReference type="CDD" id="cd00761">
    <property type="entry name" value="Glyco_tranf_GTA_type"/>
    <property type="match status" value="1"/>
</dbReference>
<dbReference type="EMBL" id="WJMX01000019">
    <property type="protein sequence ID" value="MRH80944.1"/>
    <property type="molecule type" value="Genomic_DNA"/>
</dbReference>
<name>A0A7X2KJQ3_LIMRT</name>
<reference evidence="4 5" key="1">
    <citation type="submission" date="2019-11" db="EMBL/GenBank/DDBJ databases">
        <title>Draft genome sequence of 12 host-associated Lactobacillus reuteri rodent strains.</title>
        <authorList>
            <person name="Zhang S."/>
            <person name="Ozcam M."/>
            <person name="Van Pijkeren J.P."/>
        </authorList>
    </citation>
    <scope>NUCLEOTIDE SEQUENCE [LARGE SCALE GENOMIC DNA]</scope>
    <source>
        <strain evidence="4 5">CR</strain>
    </source>
</reference>
<protein>
    <submittedName>
        <fullName evidence="4">Glycosyltransferase</fullName>
    </submittedName>
</protein>
<evidence type="ECO:0000313" key="5">
    <source>
        <dbReference type="Proteomes" id="UP000470878"/>
    </source>
</evidence>
<comment type="caution">
    <text evidence="4">The sequence shown here is derived from an EMBL/GenBank/DDBJ whole genome shotgun (WGS) entry which is preliminary data.</text>
</comment>
<evidence type="ECO:0000259" key="3">
    <source>
        <dbReference type="Pfam" id="PF00535"/>
    </source>
</evidence>
<keyword evidence="2 4" id="KW-0808">Transferase</keyword>
<evidence type="ECO:0000256" key="2">
    <source>
        <dbReference type="ARBA" id="ARBA00022679"/>
    </source>
</evidence>
<dbReference type="PANTHER" id="PTHR22916">
    <property type="entry name" value="GLYCOSYLTRANSFERASE"/>
    <property type="match status" value="1"/>
</dbReference>
<organism evidence="4 5">
    <name type="scientific">Limosilactobacillus reuteri</name>
    <name type="common">Lactobacillus reuteri</name>
    <dbReference type="NCBI Taxonomy" id="1598"/>
    <lineage>
        <taxon>Bacteria</taxon>
        <taxon>Bacillati</taxon>
        <taxon>Bacillota</taxon>
        <taxon>Bacilli</taxon>
        <taxon>Lactobacillales</taxon>
        <taxon>Lactobacillaceae</taxon>
        <taxon>Limosilactobacillus</taxon>
    </lineage>
</organism>
<dbReference type="GO" id="GO:0016757">
    <property type="term" value="F:glycosyltransferase activity"/>
    <property type="evidence" value="ECO:0007669"/>
    <property type="project" value="UniProtKB-KW"/>
</dbReference>
<dbReference type="InterPro" id="IPR029044">
    <property type="entry name" value="Nucleotide-diphossugar_trans"/>
</dbReference>
<accession>A0A7X2KJQ3</accession>
<gene>
    <name evidence="4" type="ORF">GIX77_09240</name>
</gene>
<feature type="domain" description="Glycosyltransferase 2-like" evidence="3">
    <location>
        <begin position="6"/>
        <end position="164"/>
    </location>
</feature>
<dbReference type="Proteomes" id="UP000470878">
    <property type="component" value="Unassembled WGS sequence"/>
</dbReference>